<name>A0A8I1LA87_9CORY</name>
<dbReference type="InterPro" id="IPR049245">
    <property type="entry name" value="DUF6880"/>
</dbReference>
<dbReference type="AlphaFoldDB" id="A0A8I1LA87"/>
<comment type="caution">
    <text evidence="1">The sequence shown here is derived from an EMBL/GenBank/DDBJ whole genome shotgun (WGS) entry which is preliminary data.</text>
</comment>
<keyword evidence="2" id="KW-1185">Reference proteome</keyword>
<organism evidence="1 2">
    <name type="scientific">Corynebacterium tuberculostearicum</name>
    <dbReference type="NCBI Taxonomy" id="38304"/>
    <lineage>
        <taxon>Bacteria</taxon>
        <taxon>Bacillati</taxon>
        <taxon>Actinomycetota</taxon>
        <taxon>Actinomycetes</taxon>
        <taxon>Mycobacteriales</taxon>
        <taxon>Corynebacteriaceae</taxon>
        <taxon>Corynebacterium</taxon>
    </lineage>
</organism>
<proteinExistence type="predicted"/>
<evidence type="ECO:0000313" key="1">
    <source>
        <dbReference type="EMBL" id="MBK3428932.1"/>
    </source>
</evidence>
<dbReference type="Proteomes" id="UP000603369">
    <property type="component" value="Unassembled WGS sequence"/>
</dbReference>
<dbReference type="EMBL" id="JAEHFL010000017">
    <property type="protein sequence ID" value="MBK3428932.1"/>
    <property type="molecule type" value="Genomic_DNA"/>
</dbReference>
<gene>
    <name evidence="1" type="ORF">JDP02_10500</name>
</gene>
<dbReference type="Pfam" id="PF21810">
    <property type="entry name" value="DUF6880"/>
    <property type="match status" value="1"/>
</dbReference>
<accession>A0A8I1LA87</accession>
<reference evidence="1 2" key="1">
    <citation type="submission" date="2020-12" db="EMBL/GenBank/DDBJ databases">
        <title>Draft genome sequence of the commensal strain Corynebacterium tuberculostearicum MFP09/CIP 102622 isolated from human skin.</title>
        <authorList>
            <person name="Boukerb A.M."/>
            <person name="Janvier X."/>
            <person name="Feuilloley M.G.J."/>
            <person name="Groboillot A."/>
        </authorList>
    </citation>
    <scope>NUCLEOTIDE SEQUENCE [LARGE SCALE GENOMIC DNA]</scope>
    <source>
        <strain evidence="1 2">CIP 102622</strain>
    </source>
</reference>
<evidence type="ECO:0000313" key="2">
    <source>
        <dbReference type="Proteomes" id="UP000603369"/>
    </source>
</evidence>
<protein>
    <submittedName>
        <fullName evidence="1">Uncharacterized protein</fullName>
    </submittedName>
</protein>
<sequence>MQDGIGVLDFAVEDPSEDPAQVFSVVQEALEIAVDVIANADDSLGMLSEVVEELIELHAKSAQRAKPAPRELAEWFIDFHESNEVDYFDLDPVAYSTVLGEDGLARVRAWAENADVIRRKYMEKRFAVLDQDVEAIIRTHLAEGSYAVYFEEAAKALEEIGEYDAAWEYAKRGTESEPDWQARSCGQFWVELARDHFPEREEEVAQIVLNKWPDPLLEVMLYPERFVEP</sequence>